<dbReference type="EMBL" id="FZMP01000225">
    <property type="protein sequence ID" value="SNQ62520.1"/>
    <property type="molecule type" value="Genomic_DNA"/>
</dbReference>
<organism evidence="1 2">
    <name type="scientific">Candidatus Methanoperedens nitratireducens</name>
    <dbReference type="NCBI Taxonomy" id="1392998"/>
    <lineage>
        <taxon>Archaea</taxon>
        <taxon>Methanobacteriati</taxon>
        <taxon>Methanobacteriota</taxon>
        <taxon>Stenosarchaea group</taxon>
        <taxon>Methanomicrobia</taxon>
        <taxon>Methanosarcinales</taxon>
        <taxon>ANME-2 cluster</taxon>
        <taxon>Candidatus Methanoperedentaceae</taxon>
        <taxon>Candidatus Methanoperedens</taxon>
    </lineage>
</organism>
<dbReference type="Proteomes" id="UP000218615">
    <property type="component" value="Unassembled WGS sequence"/>
</dbReference>
<evidence type="ECO:0008006" key="3">
    <source>
        <dbReference type="Google" id="ProtNLM"/>
    </source>
</evidence>
<evidence type="ECO:0000313" key="2">
    <source>
        <dbReference type="Proteomes" id="UP000218615"/>
    </source>
</evidence>
<keyword evidence="2" id="KW-1185">Reference proteome</keyword>
<accession>A0A284VTB5</accession>
<protein>
    <recommendedName>
        <fullName evidence="3">Transposase</fullName>
    </recommendedName>
</protein>
<gene>
    <name evidence="1" type="ORF">MNV_760006</name>
</gene>
<dbReference type="AlphaFoldDB" id="A0A284VTB5"/>
<name>A0A284VTB5_9EURY</name>
<evidence type="ECO:0000313" key="1">
    <source>
        <dbReference type="EMBL" id="SNQ62520.1"/>
    </source>
</evidence>
<reference evidence="2" key="1">
    <citation type="submission" date="2017-06" db="EMBL/GenBank/DDBJ databases">
        <authorList>
            <person name="Cremers G."/>
        </authorList>
    </citation>
    <scope>NUCLEOTIDE SEQUENCE [LARGE SCALE GENOMIC DNA]</scope>
</reference>
<proteinExistence type="predicted"/>
<dbReference type="InterPro" id="IPR012337">
    <property type="entry name" value="RNaseH-like_sf"/>
</dbReference>
<sequence length="149" mass="17065">MQTHTYLQETLLELFVAINLKLSKPLRMRLSALIVCLLENNEAHICKLGETLSINGVSMMACIQRIRRFLSNRRISPTIVLVPLIRLMRPLLEKLPEITLTMDRTDWEKRCKYINILSVAISYKGRALPLCGWFPARKEIALLTSGNVS</sequence>
<dbReference type="SUPFAM" id="SSF53098">
    <property type="entry name" value="Ribonuclease H-like"/>
    <property type="match status" value="1"/>
</dbReference>